<reference evidence="3 4" key="1">
    <citation type="submission" date="2017-08" db="EMBL/GenBank/DDBJ databases">
        <authorList>
            <person name="Fouts D."/>
            <person name="Sutton G."/>
            <person name="Nguyen K."/>
            <person name="Thamlikitkul V."/>
        </authorList>
    </citation>
    <scope>NUCLEOTIDE SEQUENCE [LARGE SCALE GENOMIC DNA]</scope>
    <source>
        <strain evidence="3 4">ECH+15</strain>
    </source>
</reference>
<evidence type="ECO:0000313" key="4">
    <source>
        <dbReference type="Proteomes" id="UP000215313"/>
    </source>
</evidence>
<evidence type="ECO:0000313" key="3">
    <source>
        <dbReference type="EMBL" id="OYG97823.1"/>
    </source>
</evidence>
<organism evidence="3 4">
    <name type="scientific">Shigella sonnei</name>
    <dbReference type="NCBI Taxonomy" id="624"/>
    <lineage>
        <taxon>Bacteria</taxon>
        <taxon>Pseudomonadati</taxon>
        <taxon>Pseudomonadota</taxon>
        <taxon>Gammaproteobacteria</taxon>
        <taxon>Enterobacterales</taxon>
        <taxon>Enterobacteriaceae</taxon>
        <taxon>Shigella</taxon>
    </lineage>
</organism>
<sequence length="313" mass="35985">MNRFNMFSKDTTTNLKGFAILIVMLGHLVNINKSTLNYDFRYFAAFSVAIFLIVSGYGLSASFSSNGLKHFFSKRLSAVIIPYAIATIFVSFAYNILFNDPIRVLRIITLNNPNNAIDGTLWFIYFISIWYVLFFISYSAFKTKCLRVFSLFVFSIYIYHTKLTEPFPVLDFQFKLHAFSFAIGVVLYEYKERISWRWVAVIGVFVFGFSVRSLFTNFTMISYEVSCISFGLLIVALFSLTNFKNNILSYLGDLSYEMYLFEGVLLGVMYSENLIINAVMFIFFTTATAGLFKKITESVKCKSSSLVKWLIKV</sequence>
<gene>
    <name evidence="3" type="ORF">CI727_04715</name>
</gene>
<proteinExistence type="predicted"/>
<accession>A0AAE5K3A5</accession>
<feature type="transmembrane region" description="Helical" evidence="1">
    <location>
        <begin position="221"/>
        <end position="240"/>
    </location>
</feature>
<feature type="transmembrane region" description="Helical" evidence="1">
    <location>
        <begin position="274"/>
        <end position="292"/>
    </location>
</feature>
<dbReference type="GO" id="GO:0016747">
    <property type="term" value="F:acyltransferase activity, transferring groups other than amino-acyl groups"/>
    <property type="evidence" value="ECO:0007669"/>
    <property type="project" value="InterPro"/>
</dbReference>
<evidence type="ECO:0000259" key="2">
    <source>
        <dbReference type="Pfam" id="PF01757"/>
    </source>
</evidence>
<comment type="caution">
    <text evidence="3">The sequence shown here is derived from an EMBL/GenBank/DDBJ whole genome shotgun (WGS) entry which is preliminary data.</text>
</comment>
<feature type="transmembrane region" description="Helical" evidence="1">
    <location>
        <begin position="12"/>
        <end position="30"/>
    </location>
</feature>
<feature type="transmembrane region" description="Helical" evidence="1">
    <location>
        <begin position="42"/>
        <end position="64"/>
    </location>
</feature>
<feature type="transmembrane region" description="Helical" evidence="1">
    <location>
        <begin position="145"/>
        <end position="160"/>
    </location>
</feature>
<name>A0AAE5K3A5_SHISO</name>
<dbReference type="Pfam" id="PF01757">
    <property type="entry name" value="Acyl_transf_3"/>
    <property type="match status" value="1"/>
</dbReference>
<keyword evidence="1" id="KW-0812">Transmembrane</keyword>
<evidence type="ECO:0000256" key="1">
    <source>
        <dbReference type="SAM" id="Phobius"/>
    </source>
</evidence>
<dbReference type="Proteomes" id="UP000215313">
    <property type="component" value="Unassembled WGS sequence"/>
</dbReference>
<keyword evidence="1" id="KW-1133">Transmembrane helix</keyword>
<dbReference type="AlphaFoldDB" id="A0AAE5K3A5"/>
<feature type="transmembrane region" description="Helical" evidence="1">
    <location>
        <begin position="76"/>
        <end position="97"/>
    </location>
</feature>
<keyword evidence="1" id="KW-0472">Membrane</keyword>
<dbReference type="InterPro" id="IPR002656">
    <property type="entry name" value="Acyl_transf_3_dom"/>
</dbReference>
<feature type="domain" description="Acyltransferase 3" evidence="2">
    <location>
        <begin position="15"/>
        <end position="288"/>
    </location>
</feature>
<dbReference type="EMBL" id="NQBG01000028">
    <property type="protein sequence ID" value="OYG97823.1"/>
    <property type="molecule type" value="Genomic_DNA"/>
</dbReference>
<feature type="transmembrane region" description="Helical" evidence="1">
    <location>
        <begin position="120"/>
        <end position="138"/>
    </location>
</feature>
<feature type="transmembrane region" description="Helical" evidence="1">
    <location>
        <begin position="197"/>
        <end position="215"/>
    </location>
</feature>
<protein>
    <recommendedName>
        <fullName evidence="2">Acyltransferase 3 domain-containing protein</fullName>
    </recommendedName>
</protein>